<gene>
    <name evidence="2" type="ORF">PAC_08707</name>
</gene>
<protein>
    <recommendedName>
        <fullName evidence="1">Protein kinase domain-containing protein</fullName>
    </recommendedName>
</protein>
<dbReference type="PROSITE" id="PS00108">
    <property type="entry name" value="PROTEIN_KINASE_ST"/>
    <property type="match status" value="1"/>
</dbReference>
<dbReference type="AlphaFoldDB" id="A0A1L7X1C2"/>
<dbReference type="SUPFAM" id="SSF56112">
    <property type="entry name" value="Protein kinase-like (PK-like)"/>
    <property type="match status" value="1"/>
</dbReference>
<dbReference type="Gene3D" id="1.10.510.10">
    <property type="entry name" value="Transferase(Phosphotransferase) domain 1"/>
    <property type="match status" value="1"/>
</dbReference>
<dbReference type="Pfam" id="PF00069">
    <property type="entry name" value="Pkinase"/>
    <property type="match status" value="1"/>
</dbReference>
<dbReference type="EMBL" id="FJOG01000012">
    <property type="protein sequence ID" value="CZR58815.1"/>
    <property type="molecule type" value="Genomic_DNA"/>
</dbReference>
<proteinExistence type="predicted"/>
<evidence type="ECO:0000313" key="2">
    <source>
        <dbReference type="EMBL" id="CZR58815.1"/>
    </source>
</evidence>
<evidence type="ECO:0000259" key="1">
    <source>
        <dbReference type="PROSITE" id="PS50011"/>
    </source>
</evidence>
<evidence type="ECO:0000313" key="3">
    <source>
        <dbReference type="Proteomes" id="UP000184330"/>
    </source>
</evidence>
<dbReference type="GO" id="GO:0004674">
    <property type="term" value="F:protein serine/threonine kinase activity"/>
    <property type="evidence" value="ECO:0007669"/>
    <property type="project" value="TreeGrafter"/>
</dbReference>
<dbReference type="InterPro" id="IPR008271">
    <property type="entry name" value="Ser/Thr_kinase_AS"/>
</dbReference>
<keyword evidence="3" id="KW-1185">Reference proteome</keyword>
<dbReference type="OrthoDB" id="4062651at2759"/>
<dbReference type="PANTHER" id="PTHR24359:SF1">
    <property type="entry name" value="INHIBITOR OF NUCLEAR FACTOR KAPPA-B KINASE EPSILON SUBUNIT HOMOLOG 1-RELATED"/>
    <property type="match status" value="1"/>
</dbReference>
<dbReference type="PROSITE" id="PS50011">
    <property type="entry name" value="PROTEIN_KINASE_DOM"/>
    <property type="match status" value="1"/>
</dbReference>
<accession>A0A1L7X1C2</accession>
<dbReference type="SMART" id="SM00220">
    <property type="entry name" value="S_TKc"/>
    <property type="match status" value="1"/>
</dbReference>
<reference evidence="2 3" key="1">
    <citation type="submission" date="2016-03" db="EMBL/GenBank/DDBJ databases">
        <authorList>
            <person name="Ploux O."/>
        </authorList>
    </citation>
    <scope>NUCLEOTIDE SEQUENCE [LARGE SCALE GENOMIC DNA]</scope>
    <source>
        <strain evidence="2 3">UAMH 11012</strain>
    </source>
</reference>
<dbReference type="Proteomes" id="UP000184330">
    <property type="component" value="Unassembled WGS sequence"/>
</dbReference>
<sequence length="553" mass="63045">MAKSLYKMLNSAKVQCRLTYNRYIPWNCIDQFITWPLVELELLPHTPALQKRNVENILQRAKRVIAIVALITHKDAIERLLLELLFDGLTDDDLPLSLKGGNEDSYDDDGTILESLGSKKVFKSFATWDEQDLDRFLETQWMVIRPPLRLDDDTPANIQVDKLLPLGSAFASWTKIDKNSNTAHVYKVELSLDHKLGLKDKVVRNSQPSSSCTDNCMQPNPRPSYVAIKIFEPKISDALQKSSFDTEREVLDKIISKHILNDHLIRHLATCEQLQCIIFPWADGGDLADFWKRERECSTPYDFIWSIGQMVGLAHALKDLHEGNIRHGDMKPVNILLFRENGVFKLKIADVGISRAHTKDTCDRTGGTKTSASTRFYEGPEVLSTNSPMSRLYDCWSMGCIILEFVVWMAYGSTALENFWHSWDLEQERRYYRLRVGTSSQSTNPREKAEVHSNVLRAIRCLRNDPRYPGTALEALVDIVDKHLLQINPEARLSAADLHKRLQGILDNTGSGSLRQLNIGALRPSIPEIFNRPPRIISTIEQRVREAQCVQPV</sequence>
<dbReference type="PANTHER" id="PTHR24359">
    <property type="entry name" value="SERINE/THREONINE-PROTEIN KINASE SBK1"/>
    <property type="match status" value="1"/>
</dbReference>
<dbReference type="InterPro" id="IPR011009">
    <property type="entry name" value="Kinase-like_dom_sf"/>
</dbReference>
<dbReference type="CDD" id="cd00180">
    <property type="entry name" value="PKc"/>
    <property type="match status" value="1"/>
</dbReference>
<feature type="domain" description="Protein kinase" evidence="1">
    <location>
        <begin position="188"/>
        <end position="502"/>
    </location>
</feature>
<dbReference type="InterPro" id="IPR000719">
    <property type="entry name" value="Prot_kinase_dom"/>
</dbReference>
<dbReference type="STRING" id="576137.A0A1L7X1C2"/>
<name>A0A1L7X1C2_9HELO</name>
<organism evidence="2 3">
    <name type="scientific">Phialocephala subalpina</name>
    <dbReference type="NCBI Taxonomy" id="576137"/>
    <lineage>
        <taxon>Eukaryota</taxon>
        <taxon>Fungi</taxon>
        <taxon>Dikarya</taxon>
        <taxon>Ascomycota</taxon>
        <taxon>Pezizomycotina</taxon>
        <taxon>Leotiomycetes</taxon>
        <taxon>Helotiales</taxon>
        <taxon>Mollisiaceae</taxon>
        <taxon>Phialocephala</taxon>
        <taxon>Phialocephala fortinii species complex</taxon>
    </lineage>
</organism>
<dbReference type="GO" id="GO:0005524">
    <property type="term" value="F:ATP binding"/>
    <property type="evidence" value="ECO:0007669"/>
    <property type="project" value="InterPro"/>
</dbReference>